<dbReference type="GO" id="GO:0006355">
    <property type="term" value="P:regulation of DNA-templated transcription"/>
    <property type="evidence" value="ECO:0007669"/>
    <property type="project" value="InterPro"/>
</dbReference>
<evidence type="ECO:0000313" key="10">
    <source>
        <dbReference type="Proteomes" id="UP000321907"/>
    </source>
</evidence>
<keyword evidence="6" id="KW-0175">Coiled coil</keyword>
<dbReference type="InterPro" id="IPR025943">
    <property type="entry name" value="Sigma_54_int_dom_ATP-bd_2"/>
</dbReference>
<keyword evidence="2" id="KW-0067">ATP-binding</keyword>
<evidence type="ECO:0000256" key="2">
    <source>
        <dbReference type="ARBA" id="ARBA00022840"/>
    </source>
</evidence>
<feature type="domain" description="PAS" evidence="8">
    <location>
        <begin position="256"/>
        <end position="327"/>
    </location>
</feature>
<keyword evidence="3" id="KW-0805">Transcription regulation</keyword>
<dbReference type="Gene3D" id="1.10.8.60">
    <property type="match status" value="1"/>
</dbReference>
<dbReference type="InterPro" id="IPR025662">
    <property type="entry name" value="Sigma_54_int_dom_ATP-bd_1"/>
</dbReference>
<evidence type="ECO:0000256" key="3">
    <source>
        <dbReference type="ARBA" id="ARBA00023015"/>
    </source>
</evidence>
<dbReference type="NCBIfam" id="TIGR00229">
    <property type="entry name" value="sensory_box"/>
    <property type="match status" value="3"/>
</dbReference>
<name>A0A5C7FHP7_9BACT</name>
<dbReference type="PROSITE" id="PS00675">
    <property type="entry name" value="SIGMA54_INTERACT_1"/>
    <property type="match status" value="1"/>
</dbReference>
<keyword evidence="1" id="KW-0547">Nucleotide-binding</keyword>
<dbReference type="PROSITE" id="PS50112">
    <property type="entry name" value="PAS"/>
    <property type="match status" value="2"/>
</dbReference>
<feature type="domain" description="PAS" evidence="8">
    <location>
        <begin position="9"/>
        <end position="57"/>
    </location>
</feature>
<dbReference type="SUPFAM" id="SSF46689">
    <property type="entry name" value="Homeodomain-like"/>
    <property type="match status" value="1"/>
</dbReference>
<gene>
    <name evidence="9" type="ORF">FUA23_04705</name>
</gene>
<evidence type="ECO:0000256" key="1">
    <source>
        <dbReference type="ARBA" id="ARBA00022741"/>
    </source>
</evidence>
<dbReference type="Gene3D" id="1.10.10.60">
    <property type="entry name" value="Homeodomain-like"/>
    <property type="match status" value="1"/>
</dbReference>
<evidence type="ECO:0000259" key="8">
    <source>
        <dbReference type="PROSITE" id="PS50112"/>
    </source>
</evidence>
<dbReference type="InterPro" id="IPR035965">
    <property type="entry name" value="PAS-like_dom_sf"/>
</dbReference>
<dbReference type="Pfam" id="PF00158">
    <property type="entry name" value="Sigma54_activat"/>
    <property type="match status" value="1"/>
</dbReference>
<evidence type="ECO:0000313" key="9">
    <source>
        <dbReference type="EMBL" id="TXF90744.1"/>
    </source>
</evidence>
<reference evidence="9 10" key="1">
    <citation type="submission" date="2019-08" db="EMBL/GenBank/DDBJ databases">
        <title>Lewinella sp. strain SSH13 Genome sequencing and assembly.</title>
        <authorList>
            <person name="Kim I."/>
        </authorList>
    </citation>
    <scope>NUCLEOTIDE SEQUENCE [LARGE SCALE GENOMIC DNA]</scope>
    <source>
        <strain evidence="9 10">SSH13</strain>
    </source>
</reference>
<protein>
    <submittedName>
        <fullName evidence="9">PAS domain S-box protein</fullName>
    </submittedName>
</protein>
<dbReference type="InterPro" id="IPR003593">
    <property type="entry name" value="AAA+_ATPase"/>
</dbReference>
<sequence>MTPPTPKDQLKLHVAAFDQVSEGALWADKQGRIVYANESACRLLGYTQSQLLRSSYLEIDPNYSLLGWKKFWKQLDPAGATHLETQFVNSGGNFFGVRGHIGFDAAAEDQSLCLIVFGSTEEGSREADLLEAVQRDGKIGSWEYHLGTGQVYVSPLLREWLGWSLERDFYPSGDLAEKLSSHLLPSQKKEAATLLGRLANAARSAEVTLDLQLSDGQTRSLLLRGQSVENEVEVRKIYGSAVREEDHLAGMIPAGDESTFQFSLDQSRDAIVWADLADGHIAYANARARELTRYSRQEIIGLPANLLSPDYREALAKLRSEHYLELSTNTIRKDGTPYPTRAGMHFHAAPDGKEYAVIVSHDSGRETANSEDLQLHTATLNTLQEWVIWLNNDQCVEMMNTAARKKLSRRTTRELTGLPLTELMPELEIPALAQVRQEQLDGRVRPDTDYVYADTNGKERTLQVRFVQVAAGSRMYLGVICRDVTNEMAGRRRLQEAKRRVDELRKQLESENEALKEEIDTVTSSGPIITVSKKYMKVLGQIGQVAGTDATVLVTGETGTGKELLAQSIHNFSNRGTRRMVSVNCAALPENLIESELFGHERGSFTGAFAQKKGKFELADGGTIFLDEIGELPLEMQSKLLRALQEGEIQRIGSQDVIKVDVRVVAATNRDLERMIGEGTFREDLFYRLNVFPIHNLPLRERPEDIPVLVKHFTKIYAQKMGRPVTQINQKDLEKLVAYDFPGNVRELINLVERAVITSKDSTLNLGVSLRALRRTDRGDGKLSLSPNDRLVSFEEMQRQYIMEALRRTKGKVTGAGGAAELLDVNGRTLMSKMVKLGIDRGDFT</sequence>
<evidence type="ECO:0000259" key="7">
    <source>
        <dbReference type="PROSITE" id="PS50045"/>
    </source>
</evidence>
<dbReference type="InterPro" id="IPR009057">
    <property type="entry name" value="Homeodomain-like_sf"/>
</dbReference>
<keyword evidence="4" id="KW-0238">DNA-binding</keyword>
<organism evidence="9 10">
    <name type="scientific">Neolewinella aurantiaca</name>
    <dbReference type="NCBI Taxonomy" id="2602767"/>
    <lineage>
        <taxon>Bacteria</taxon>
        <taxon>Pseudomonadati</taxon>
        <taxon>Bacteroidota</taxon>
        <taxon>Saprospiria</taxon>
        <taxon>Saprospirales</taxon>
        <taxon>Lewinellaceae</taxon>
        <taxon>Neolewinella</taxon>
    </lineage>
</organism>
<dbReference type="InterPro" id="IPR027417">
    <property type="entry name" value="P-loop_NTPase"/>
</dbReference>
<dbReference type="OrthoDB" id="9782110at2"/>
<keyword evidence="5" id="KW-0804">Transcription</keyword>
<dbReference type="Pfam" id="PF08448">
    <property type="entry name" value="PAS_4"/>
    <property type="match status" value="1"/>
</dbReference>
<dbReference type="Pfam" id="PF25601">
    <property type="entry name" value="AAA_lid_14"/>
    <property type="match status" value="1"/>
</dbReference>
<dbReference type="EMBL" id="VOXD01000005">
    <property type="protein sequence ID" value="TXF90744.1"/>
    <property type="molecule type" value="Genomic_DNA"/>
</dbReference>
<proteinExistence type="predicted"/>
<dbReference type="AlphaFoldDB" id="A0A5C7FHP7"/>
<dbReference type="PROSITE" id="PS00688">
    <property type="entry name" value="SIGMA54_INTERACT_3"/>
    <property type="match status" value="1"/>
</dbReference>
<dbReference type="Proteomes" id="UP000321907">
    <property type="component" value="Unassembled WGS sequence"/>
</dbReference>
<dbReference type="InterPro" id="IPR002078">
    <property type="entry name" value="Sigma_54_int"/>
</dbReference>
<feature type="domain" description="Sigma-54 factor interaction" evidence="7">
    <location>
        <begin position="528"/>
        <end position="757"/>
    </location>
</feature>
<dbReference type="CDD" id="cd00009">
    <property type="entry name" value="AAA"/>
    <property type="match status" value="1"/>
</dbReference>
<dbReference type="PROSITE" id="PS50045">
    <property type="entry name" value="SIGMA54_INTERACT_4"/>
    <property type="match status" value="1"/>
</dbReference>
<evidence type="ECO:0000256" key="4">
    <source>
        <dbReference type="ARBA" id="ARBA00023125"/>
    </source>
</evidence>
<dbReference type="SMART" id="SM00091">
    <property type="entry name" value="PAS"/>
    <property type="match status" value="3"/>
</dbReference>
<dbReference type="Pfam" id="PF13426">
    <property type="entry name" value="PAS_9"/>
    <property type="match status" value="1"/>
</dbReference>
<dbReference type="GO" id="GO:0003677">
    <property type="term" value="F:DNA binding"/>
    <property type="evidence" value="ECO:0007669"/>
    <property type="project" value="UniProtKB-KW"/>
</dbReference>
<feature type="coiled-coil region" evidence="6">
    <location>
        <begin position="487"/>
        <end position="525"/>
    </location>
</feature>
<dbReference type="FunFam" id="3.40.50.300:FF:000006">
    <property type="entry name" value="DNA-binding transcriptional regulator NtrC"/>
    <property type="match status" value="1"/>
</dbReference>
<evidence type="ECO:0000256" key="5">
    <source>
        <dbReference type="ARBA" id="ARBA00023163"/>
    </source>
</evidence>
<dbReference type="Gene3D" id="3.30.450.20">
    <property type="entry name" value="PAS domain"/>
    <property type="match status" value="4"/>
</dbReference>
<dbReference type="InterPro" id="IPR013656">
    <property type="entry name" value="PAS_4"/>
</dbReference>
<dbReference type="SUPFAM" id="SSF52540">
    <property type="entry name" value="P-loop containing nucleoside triphosphate hydrolases"/>
    <property type="match status" value="1"/>
</dbReference>
<comment type="caution">
    <text evidence="9">The sequence shown here is derived from an EMBL/GenBank/DDBJ whole genome shotgun (WGS) entry which is preliminary data.</text>
</comment>
<dbReference type="Gene3D" id="3.40.50.300">
    <property type="entry name" value="P-loop containing nucleotide triphosphate hydrolases"/>
    <property type="match status" value="1"/>
</dbReference>
<dbReference type="SUPFAM" id="SSF55785">
    <property type="entry name" value="PYP-like sensor domain (PAS domain)"/>
    <property type="match status" value="3"/>
</dbReference>
<dbReference type="PANTHER" id="PTHR32071">
    <property type="entry name" value="TRANSCRIPTIONAL REGULATORY PROTEIN"/>
    <property type="match status" value="1"/>
</dbReference>
<dbReference type="GO" id="GO:0005524">
    <property type="term" value="F:ATP binding"/>
    <property type="evidence" value="ECO:0007669"/>
    <property type="project" value="UniProtKB-KW"/>
</dbReference>
<dbReference type="PANTHER" id="PTHR32071:SF57">
    <property type="entry name" value="C4-DICARBOXYLATE TRANSPORT TRANSCRIPTIONAL REGULATORY PROTEIN DCTD"/>
    <property type="match status" value="1"/>
</dbReference>
<dbReference type="CDD" id="cd00130">
    <property type="entry name" value="PAS"/>
    <property type="match status" value="2"/>
</dbReference>
<keyword evidence="10" id="KW-1185">Reference proteome</keyword>
<dbReference type="SMART" id="SM00382">
    <property type="entry name" value="AAA"/>
    <property type="match status" value="1"/>
</dbReference>
<evidence type="ECO:0000256" key="6">
    <source>
        <dbReference type="SAM" id="Coils"/>
    </source>
</evidence>
<dbReference type="RefSeq" id="WP_147929572.1">
    <property type="nucleotide sequence ID" value="NZ_VOXD01000005.1"/>
</dbReference>
<dbReference type="InterPro" id="IPR025944">
    <property type="entry name" value="Sigma_54_int_dom_CS"/>
</dbReference>
<dbReference type="Pfam" id="PF13188">
    <property type="entry name" value="PAS_8"/>
    <property type="match status" value="1"/>
</dbReference>
<dbReference type="InterPro" id="IPR058031">
    <property type="entry name" value="AAA_lid_NorR"/>
</dbReference>
<dbReference type="InterPro" id="IPR000014">
    <property type="entry name" value="PAS"/>
</dbReference>
<accession>A0A5C7FHP7</accession>
<dbReference type="PROSITE" id="PS00676">
    <property type="entry name" value="SIGMA54_INTERACT_2"/>
    <property type="match status" value="1"/>
</dbReference>